<organism evidence="2 3">
    <name type="scientific">Suhomyces tanzawaensis NRRL Y-17324</name>
    <dbReference type="NCBI Taxonomy" id="984487"/>
    <lineage>
        <taxon>Eukaryota</taxon>
        <taxon>Fungi</taxon>
        <taxon>Dikarya</taxon>
        <taxon>Ascomycota</taxon>
        <taxon>Saccharomycotina</taxon>
        <taxon>Pichiomycetes</taxon>
        <taxon>Debaryomycetaceae</taxon>
        <taxon>Suhomyces</taxon>
    </lineage>
</organism>
<dbReference type="GeneID" id="30982351"/>
<reference evidence="3" key="1">
    <citation type="submission" date="2016-05" db="EMBL/GenBank/DDBJ databases">
        <title>Comparative genomics of biotechnologically important yeasts.</title>
        <authorList>
            <consortium name="DOE Joint Genome Institute"/>
            <person name="Riley R."/>
            <person name="Haridas S."/>
            <person name="Wolfe K.H."/>
            <person name="Lopes M.R."/>
            <person name="Hittinger C.T."/>
            <person name="Goker M."/>
            <person name="Salamov A."/>
            <person name="Wisecaver J."/>
            <person name="Long T.M."/>
            <person name="Aerts A.L."/>
            <person name="Barry K."/>
            <person name="Choi C."/>
            <person name="Clum A."/>
            <person name="Coughlan A.Y."/>
            <person name="Deshpande S."/>
            <person name="Douglass A.P."/>
            <person name="Hanson S.J."/>
            <person name="Klenk H.-P."/>
            <person name="Labutti K."/>
            <person name="Lapidus A."/>
            <person name="Lindquist E."/>
            <person name="Lipzen A."/>
            <person name="Meier-Kolthoff J.P."/>
            <person name="Ohm R.A."/>
            <person name="Otillar R.P."/>
            <person name="Pangilinan J."/>
            <person name="Peng Y."/>
            <person name="Rokas A."/>
            <person name="Rosa C.A."/>
            <person name="Scheuner C."/>
            <person name="Sibirny A.A."/>
            <person name="Slot J.C."/>
            <person name="Stielow J.B."/>
            <person name="Sun H."/>
            <person name="Kurtzman C.P."/>
            <person name="Blackwell M."/>
            <person name="Grigoriev I.V."/>
            <person name="Jeffries T.W."/>
        </authorList>
    </citation>
    <scope>NUCLEOTIDE SEQUENCE [LARGE SCALE GENOMIC DNA]</scope>
    <source>
        <strain evidence="3">NRRL Y-17324</strain>
    </source>
</reference>
<dbReference type="InterPro" id="IPR028364">
    <property type="entry name" value="Ribosomal_uL1/biogenesis"/>
</dbReference>
<proteinExistence type="predicted"/>
<dbReference type="InterPro" id="IPR023674">
    <property type="entry name" value="Ribosomal_uL1-like"/>
</dbReference>
<dbReference type="CDD" id="cd00403">
    <property type="entry name" value="Ribosomal_L1"/>
    <property type="match status" value="1"/>
</dbReference>
<dbReference type="STRING" id="984487.A0A1E4SQJ8"/>
<dbReference type="AlphaFoldDB" id="A0A1E4SQJ8"/>
<accession>A0A1E4SQJ8</accession>
<dbReference type="PANTHER" id="PTHR23105">
    <property type="entry name" value="RIBOSOMAL PROTEIN L7AE FAMILY MEMBER"/>
    <property type="match status" value="1"/>
</dbReference>
<dbReference type="InterPro" id="IPR016095">
    <property type="entry name" value="Ribosomal_uL1_3-a/b-sand"/>
</dbReference>
<evidence type="ECO:0000256" key="1">
    <source>
        <dbReference type="SAM" id="MobiDB-lite"/>
    </source>
</evidence>
<feature type="region of interest" description="Disordered" evidence="1">
    <location>
        <begin position="1"/>
        <end position="63"/>
    </location>
</feature>
<feature type="compositionally biased region" description="Polar residues" evidence="1">
    <location>
        <begin position="7"/>
        <end position="17"/>
    </location>
</feature>
<dbReference type="Proteomes" id="UP000094285">
    <property type="component" value="Unassembled WGS sequence"/>
</dbReference>
<dbReference type="Gene3D" id="3.40.50.790">
    <property type="match status" value="1"/>
</dbReference>
<name>A0A1E4SQJ8_9ASCO</name>
<sequence length="322" mass="36127">MARTRSKPATSPKTPTSAKAKKVGSVATESPLASPSVKKNKKKPAKKTKEATPEAEAVPVKESTEVKEPVSSFISEKVATKAIDEITKYLQRESENTDKEKLFDDDDDNLKTLFLQLNTKKFSASRPQFKPKFIKLSHSIYPSETKACLIIRDQLVKTTEQLEALESENLPYVSQILPVNELKTTYKSFEKRRQLHDEYDLFIVDDAVFNLMPSLLGKTFYGVGHRKIPLPIRVTSTKSHNELSITTLKNQLEKCLNSTIYLPPTGVNISIKVGAITDKFETSQLVQNLQDALSAFEKDSLKSVMVRTVKSPSLPLYYAEKL</sequence>
<keyword evidence="2" id="KW-0689">Ribosomal protein</keyword>
<evidence type="ECO:0000313" key="2">
    <source>
        <dbReference type="EMBL" id="ODV81781.1"/>
    </source>
</evidence>
<dbReference type="GO" id="GO:0003723">
    <property type="term" value="F:RNA binding"/>
    <property type="evidence" value="ECO:0007669"/>
    <property type="project" value="InterPro"/>
</dbReference>
<protein>
    <submittedName>
        <fullName evidence="2">Ribosomal protein L1</fullName>
    </submittedName>
</protein>
<dbReference type="InterPro" id="IPR050257">
    <property type="entry name" value="eL8/uL1-like"/>
</dbReference>
<dbReference type="GO" id="GO:0005840">
    <property type="term" value="C:ribosome"/>
    <property type="evidence" value="ECO:0007669"/>
    <property type="project" value="UniProtKB-KW"/>
</dbReference>
<dbReference type="OrthoDB" id="10251727at2759"/>
<dbReference type="Pfam" id="PF00687">
    <property type="entry name" value="Ribosomal_L1"/>
    <property type="match status" value="1"/>
</dbReference>
<evidence type="ECO:0000313" key="3">
    <source>
        <dbReference type="Proteomes" id="UP000094285"/>
    </source>
</evidence>
<feature type="non-terminal residue" evidence="2">
    <location>
        <position position="322"/>
    </location>
</feature>
<keyword evidence="3" id="KW-1185">Reference proteome</keyword>
<keyword evidence="2" id="KW-0687">Ribonucleoprotein</keyword>
<dbReference type="SUPFAM" id="SSF56808">
    <property type="entry name" value="Ribosomal protein L1"/>
    <property type="match status" value="1"/>
</dbReference>
<dbReference type="EMBL" id="KV453909">
    <property type="protein sequence ID" value="ODV81781.1"/>
    <property type="molecule type" value="Genomic_DNA"/>
</dbReference>
<gene>
    <name evidence="2" type="ORF">CANTADRAFT_27849</name>
</gene>
<dbReference type="RefSeq" id="XP_020066903.1">
    <property type="nucleotide sequence ID" value="XM_020208214.1"/>
</dbReference>